<dbReference type="Proteomes" id="UP001374579">
    <property type="component" value="Unassembled WGS sequence"/>
</dbReference>
<keyword evidence="2" id="KW-0472">Membrane</keyword>
<feature type="region of interest" description="Disordered" evidence="1">
    <location>
        <begin position="132"/>
        <end position="166"/>
    </location>
</feature>
<keyword evidence="5" id="KW-1185">Reference proteome</keyword>
<dbReference type="AlphaFoldDB" id="A0AAN9GNQ9"/>
<protein>
    <submittedName>
        <fullName evidence="4">Uncharacterized protein</fullName>
    </submittedName>
</protein>
<comment type="caution">
    <text evidence="4">The sequence shown here is derived from an EMBL/GenBank/DDBJ whole genome shotgun (WGS) entry which is preliminary data.</text>
</comment>
<name>A0AAN9GNQ9_9CAEN</name>
<evidence type="ECO:0000256" key="1">
    <source>
        <dbReference type="SAM" id="MobiDB-lite"/>
    </source>
</evidence>
<evidence type="ECO:0000313" key="5">
    <source>
        <dbReference type="Proteomes" id="UP001374579"/>
    </source>
</evidence>
<reference evidence="4 5" key="1">
    <citation type="submission" date="2024-02" db="EMBL/GenBank/DDBJ databases">
        <title>Chromosome-scale genome assembly of the rough periwinkle Littorina saxatilis.</title>
        <authorList>
            <person name="De Jode A."/>
            <person name="Faria R."/>
            <person name="Formenti G."/>
            <person name="Sims Y."/>
            <person name="Smith T.P."/>
            <person name="Tracey A."/>
            <person name="Wood J.M.D."/>
            <person name="Zagrodzka Z.B."/>
            <person name="Johannesson K."/>
            <person name="Butlin R.K."/>
            <person name="Leder E.H."/>
        </authorList>
    </citation>
    <scope>NUCLEOTIDE SEQUENCE [LARGE SCALE GENOMIC DNA]</scope>
    <source>
        <strain evidence="4">Snail1</strain>
        <tissue evidence="4">Muscle</tissue>
    </source>
</reference>
<gene>
    <name evidence="4" type="ORF">V1264_012582</name>
</gene>
<evidence type="ECO:0000313" key="4">
    <source>
        <dbReference type="EMBL" id="KAK7113270.1"/>
    </source>
</evidence>
<sequence>MSIRSFVLTLFVIAGSIVGILSASSNGTMCREDQYYDHGVQYCEPCTDYCKFPNLPTYVKLCEEHCPIVYRQMQDKAQKPEVELVPGASTSQSSDTSATDKALIGGIIGSVALIAIIVVVVIAARRALRKRNGAHAQTAVRTPAGNRLTPTGVQEENNDQAASERQSQTEGLLGWGWCGSRRVQQETPSGQRGGQEIALLGSSQGSGIHETSLATPIYIPSGVMSTTSRV</sequence>
<feature type="chain" id="PRO_5042899352" evidence="3">
    <location>
        <begin position="23"/>
        <end position="230"/>
    </location>
</feature>
<accession>A0AAN9GNQ9</accession>
<dbReference type="EMBL" id="JBAMIC010000002">
    <property type="protein sequence ID" value="KAK7113270.1"/>
    <property type="molecule type" value="Genomic_DNA"/>
</dbReference>
<evidence type="ECO:0000256" key="2">
    <source>
        <dbReference type="SAM" id="Phobius"/>
    </source>
</evidence>
<keyword evidence="2" id="KW-1133">Transmembrane helix</keyword>
<evidence type="ECO:0000256" key="3">
    <source>
        <dbReference type="SAM" id="SignalP"/>
    </source>
</evidence>
<organism evidence="4 5">
    <name type="scientific">Littorina saxatilis</name>
    <dbReference type="NCBI Taxonomy" id="31220"/>
    <lineage>
        <taxon>Eukaryota</taxon>
        <taxon>Metazoa</taxon>
        <taxon>Spiralia</taxon>
        <taxon>Lophotrochozoa</taxon>
        <taxon>Mollusca</taxon>
        <taxon>Gastropoda</taxon>
        <taxon>Caenogastropoda</taxon>
        <taxon>Littorinimorpha</taxon>
        <taxon>Littorinoidea</taxon>
        <taxon>Littorinidae</taxon>
        <taxon>Littorina</taxon>
    </lineage>
</organism>
<keyword evidence="3" id="KW-0732">Signal</keyword>
<feature type="signal peptide" evidence="3">
    <location>
        <begin position="1"/>
        <end position="22"/>
    </location>
</feature>
<proteinExistence type="predicted"/>
<feature type="compositionally biased region" description="Polar residues" evidence="1">
    <location>
        <begin position="148"/>
        <end position="166"/>
    </location>
</feature>
<feature type="transmembrane region" description="Helical" evidence="2">
    <location>
        <begin position="102"/>
        <end position="124"/>
    </location>
</feature>
<keyword evidence="2" id="KW-0812">Transmembrane</keyword>